<evidence type="ECO:0000256" key="4">
    <source>
        <dbReference type="ARBA" id="ARBA00022741"/>
    </source>
</evidence>
<feature type="domain" description="PASTA" evidence="13">
    <location>
        <begin position="657"/>
        <end position="720"/>
    </location>
</feature>
<dbReference type="Gene3D" id="1.10.510.10">
    <property type="entry name" value="Transferase(Phosphotransferase) domain 1"/>
    <property type="match status" value="1"/>
</dbReference>
<dbReference type="GO" id="GO:0016301">
    <property type="term" value="F:kinase activity"/>
    <property type="evidence" value="ECO:0007669"/>
    <property type="project" value="UniProtKB-KW"/>
</dbReference>
<dbReference type="EC" id="2.7.11.1" evidence="1"/>
<protein>
    <recommendedName>
        <fullName evidence="1">non-specific serine/threonine protein kinase</fullName>
        <ecNumber evidence="1">2.7.11.1</ecNumber>
    </recommendedName>
</protein>
<dbReference type="Pfam" id="PF00069">
    <property type="entry name" value="Pkinase"/>
    <property type="match status" value="1"/>
</dbReference>
<feature type="domain" description="PASTA" evidence="13">
    <location>
        <begin position="432"/>
        <end position="502"/>
    </location>
</feature>
<dbReference type="SMART" id="SM00740">
    <property type="entry name" value="PASTA"/>
    <property type="match status" value="5"/>
</dbReference>
<comment type="catalytic activity">
    <reaction evidence="8">
        <text>L-seryl-[protein] + ATP = O-phospho-L-seryl-[protein] + ADP + H(+)</text>
        <dbReference type="Rhea" id="RHEA:17989"/>
        <dbReference type="Rhea" id="RHEA-COMP:9863"/>
        <dbReference type="Rhea" id="RHEA-COMP:11604"/>
        <dbReference type="ChEBI" id="CHEBI:15378"/>
        <dbReference type="ChEBI" id="CHEBI:29999"/>
        <dbReference type="ChEBI" id="CHEBI:30616"/>
        <dbReference type="ChEBI" id="CHEBI:83421"/>
        <dbReference type="ChEBI" id="CHEBI:456216"/>
        <dbReference type="EC" id="2.7.11.1"/>
    </reaction>
</comment>
<comment type="caution">
    <text evidence="14">The sequence shown here is derived from an EMBL/GenBank/DDBJ whole genome shotgun (WGS) entry which is preliminary data.</text>
</comment>
<name>A0ABS3H224_9ENTE</name>
<dbReference type="Proteomes" id="UP000664632">
    <property type="component" value="Unassembled WGS sequence"/>
</dbReference>
<reference evidence="14 15" key="1">
    <citation type="submission" date="2021-03" db="EMBL/GenBank/DDBJ databases">
        <title>Enterococcal diversity collection.</title>
        <authorList>
            <person name="Gilmore M.S."/>
            <person name="Schwartzman J."/>
            <person name="Van Tyne D."/>
            <person name="Martin M."/>
            <person name="Earl A.M."/>
            <person name="Manson A.L."/>
            <person name="Straub T."/>
            <person name="Salamzade R."/>
            <person name="Saavedra J."/>
            <person name="Lebreton F."/>
            <person name="Prichula J."/>
            <person name="Schaufler K."/>
            <person name="Gaca A."/>
            <person name="Sgardioli B."/>
            <person name="Wagenaar J."/>
            <person name="Strong T."/>
        </authorList>
    </citation>
    <scope>NUCLEOTIDE SEQUENCE [LARGE SCALE GENOMIC DNA]</scope>
    <source>
        <strain evidence="14 15">DIV0869a</strain>
    </source>
</reference>
<feature type="region of interest" description="Disordered" evidence="10">
    <location>
        <begin position="303"/>
        <end position="331"/>
    </location>
</feature>
<keyword evidence="4 9" id="KW-0547">Nucleotide-binding</keyword>
<keyword evidence="5 14" id="KW-0418">Kinase</keyword>
<evidence type="ECO:0000256" key="3">
    <source>
        <dbReference type="ARBA" id="ARBA00022679"/>
    </source>
</evidence>
<accession>A0ABS3H224</accession>
<feature type="transmembrane region" description="Helical" evidence="11">
    <location>
        <begin position="340"/>
        <end position="360"/>
    </location>
</feature>
<dbReference type="Gene3D" id="3.30.200.20">
    <property type="entry name" value="Phosphorylase Kinase, domain 1"/>
    <property type="match status" value="1"/>
</dbReference>
<dbReference type="SUPFAM" id="SSF56112">
    <property type="entry name" value="Protein kinase-like (PK-like)"/>
    <property type="match status" value="1"/>
</dbReference>
<dbReference type="CDD" id="cd06577">
    <property type="entry name" value="PASTA_pknB"/>
    <property type="match status" value="5"/>
</dbReference>
<proteinExistence type="predicted"/>
<evidence type="ECO:0000313" key="14">
    <source>
        <dbReference type="EMBL" id="MBO0441051.1"/>
    </source>
</evidence>
<dbReference type="SMART" id="SM00220">
    <property type="entry name" value="S_TKc"/>
    <property type="match status" value="1"/>
</dbReference>
<keyword evidence="15" id="KW-1185">Reference proteome</keyword>
<evidence type="ECO:0000256" key="8">
    <source>
        <dbReference type="ARBA" id="ARBA00048679"/>
    </source>
</evidence>
<dbReference type="InterPro" id="IPR000719">
    <property type="entry name" value="Prot_kinase_dom"/>
</dbReference>
<dbReference type="Pfam" id="PF03793">
    <property type="entry name" value="PASTA"/>
    <property type="match status" value="5"/>
</dbReference>
<feature type="domain" description="PASTA" evidence="13">
    <location>
        <begin position="363"/>
        <end position="431"/>
    </location>
</feature>
<evidence type="ECO:0000256" key="10">
    <source>
        <dbReference type="SAM" id="MobiDB-lite"/>
    </source>
</evidence>
<evidence type="ECO:0000256" key="9">
    <source>
        <dbReference type="PROSITE-ProRule" id="PRU10141"/>
    </source>
</evidence>
<dbReference type="InterPro" id="IPR005543">
    <property type="entry name" value="PASTA_dom"/>
</dbReference>
<gene>
    <name evidence="14" type="primary">pknB</name>
    <name evidence="14" type="ORF">JZO69_11825</name>
</gene>
<dbReference type="InterPro" id="IPR011009">
    <property type="entry name" value="Kinase-like_dom_sf"/>
</dbReference>
<evidence type="ECO:0000256" key="7">
    <source>
        <dbReference type="ARBA" id="ARBA00047899"/>
    </source>
</evidence>
<feature type="domain" description="Protein kinase" evidence="12">
    <location>
        <begin position="12"/>
        <end position="272"/>
    </location>
</feature>
<dbReference type="PROSITE" id="PS00108">
    <property type="entry name" value="PROTEIN_KINASE_ST"/>
    <property type="match status" value="1"/>
</dbReference>
<evidence type="ECO:0000256" key="5">
    <source>
        <dbReference type="ARBA" id="ARBA00022777"/>
    </source>
</evidence>
<organism evidence="14 15">
    <name type="scientific">Candidatus Enterococcus ikei</name>
    <dbReference type="NCBI Taxonomy" id="2815326"/>
    <lineage>
        <taxon>Bacteria</taxon>
        <taxon>Bacillati</taxon>
        <taxon>Bacillota</taxon>
        <taxon>Bacilli</taxon>
        <taxon>Lactobacillales</taxon>
        <taxon>Enterococcaceae</taxon>
        <taxon>Enterococcus</taxon>
    </lineage>
</organism>
<dbReference type="InterPro" id="IPR017441">
    <property type="entry name" value="Protein_kinase_ATP_BS"/>
</dbReference>
<dbReference type="EMBL" id="JAFLWD010000031">
    <property type="protein sequence ID" value="MBO0441051.1"/>
    <property type="molecule type" value="Genomic_DNA"/>
</dbReference>
<dbReference type="PROSITE" id="PS51178">
    <property type="entry name" value="PASTA"/>
    <property type="match status" value="5"/>
</dbReference>
<keyword evidence="6 9" id="KW-0067">ATP-binding</keyword>
<keyword evidence="2" id="KW-0723">Serine/threonine-protein kinase</keyword>
<comment type="catalytic activity">
    <reaction evidence="7">
        <text>L-threonyl-[protein] + ATP = O-phospho-L-threonyl-[protein] + ADP + H(+)</text>
        <dbReference type="Rhea" id="RHEA:46608"/>
        <dbReference type="Rhea" id="RHEA-COMP:11060"/>
        <dbReference type="Rhea" id="RHEA-COMP:11605"/>
        <dbReference type="ChEBI" id="CHEBI:15378"/>
        <dbReference type="ChEBI" id="CHEBI:30013"/>
        <dbReference type="ChEBI" id="CHEBI:30616"/>
        <dbReference type="ChEBI" id="CHEBI:61977"/>
        <dbReference type="ChEBI" id="CHEBI:456216"/>
        <dbReference type="EC" id="2.7.11.1"/>
    </reaction>
</comment>
<evidence type="ECO:0000259" key="13">
    <source>
        <dbReference type="PROSITE" id="PS51178"/>
    </source>
</evidence>
<evidence type="ECO:0000256" key="6">
    <source>
        <dbReference type="ARBA" id="ARBA00022840"/>
    </source>
</evidence>
<feature type="domain" description="PASTA" evidence="13">
    <location>
        <begin position="503"/>
        <end position="575"/>
    </location>
</feature>
<dbReference type="Gene3D" id="3.30.10.20">
    <property type="match status" value="5"/>
</dbReference>
<keyword evidence="11" id="KW-1133">Transmembrane helix</keyword>
<keyword evidence="11" id="KW-0472">Membrane</keyword>
<evidence type="ECO:0000256" key="1">
    <source>
        <dbReference type="ARBA" id="ARBA00012513"/>
    </source>
</evidence>
<dbReference type="PROSITE" id="PS00107">
    <property type="entry name" value="PROTEIN_KINASE_ATP"/>
    <property type="match status" value="1"/>
</dbReference>
<dbReference type="PANTHER" id="PTHR43289:SF34">
    <property type="entry name" value="SERINE_THREONINE-PROTEIN KINASE YBDM-RELATED"/>
    <property type="match status" value="1"/>
</dbReference>
<feature type="compositionally biased region" description="Polar residues" evidence="10">
    <location>
        <begin position="690"/>
        <end position="730"/>
    </location>
</feature>
<sequence length="730" mass="79535">MIEIGRKLNGRYHIIGNIGSGGMANVFLAHDLILDRDVAVKVLRFDFQNDQAAIRRFQREALAATELVHPNIVSVYDVGEEDGLQYLVMEYVKGMDLKRFIQTQYPIPYAKTVDIMEQILSAVSLAHEHRIIHRDLKPQNILMDESGVVKITDFGIAIALTETSITQTNTMLGSVHYLSPEQARGSMATNQSDVYAVGIILYEMLTGNVPFDGESAVTIALKHFQEEIPSVKTFDSNIPQSLENVVLHATAKDPADRYKTAEEMSRDLYTVLAANRLNEPKWQPTGLMGETKILTPITDEMAMPSSFNSMETPPEERNEHEEIEQQEAAEKKKKNKKKPLIIFLILLALALIIGGVFYFAGRGSSEVKIPNVSDKTEAEARKTLEDAGLKVKAETKEIPDESIDEGKVVKTDPAIDSTVKKNREIELYISSGNKKIKLDDYSGEDYKDAIEALGKLGFKESQIKITKETDSKIDEDKVISQTPEKGEEVDPKSDEITLVVSKGPDDVYLADYASLGYSYNNAVTELLSYGIKESQITRVDKPSDTIEKDLVIAQNPAAGNPFNPKKGKITLTVSSGPDKTTTTSSESNTIVLGSYAGNYTYQNAVNALTNLGLKENQISRVDEASDLPKDTVISQDPGAGATFDLKNGKITLKVSTGPSNVSIPNLIGLSPAEAKSQVEGAGLKYVEGSGDTSKGKVTSVSPSVGDSVAKGTSVTVNFSSATDSTGNENS</sequence>
<keyword evidence="3" id="KW-0808">Transferase</keyword>
<dbReference type="PANTHER" id="PTHR43289">
    <property type="entry name" value="MITOGEN-ACTIVATED PROTEIN KINASE KINASE KINASE 20-RELATED"/>
    <property type="match status" value="1"/>
</dbReference>
<feature type="binding site" evidence="9">
    <location>
        <position position="41"/>
    </location>
    <ligand>
        <name>ATP</name>
        <dbReference type="ChEBI" id="CHEBI:30616"/>
    </ligand>
</feature>
<evidence type="ECO:0000259" key="12">
    <source>
        <dbReference type="PROSITE" id="PS50011"/>
    </source>
</evidence>
<feature type="domain" description="PASTA" evidence="13">
    <location>
        <begin position="586"/>
        <end position="656"/>
    </location>
</feature>
<dbReference type="NCBIfam" id="NF033483">
    <property type="entry name" value="PknB_PASTA_kin"/>
    <property type="match status" value="1"/>
</dbReference>
<dbReference type="CDD" id="cd14014">
    <property type="entry name" value="STKc_PknB_like"/>
    <property type="match status" value="1"/>
</dbReference>
<dbReference type="RefSeq" id="WP_207113078.1">
    <property type="nucleotide sequence ID" value="NZ_JAFLWD010000031.1"/>
</dbReference>
<feature type="region of interest" description="Disordered" evidence="10">
    <location>
        <begin position="685"/>
        <end position="730"/>
    </location>
</feature>
<evidence type="ECO:0000313" key="15">
    <source>
        <dbReference type="Proteomes" id="UP000664632"/>
    </source>
</evidence>
<dbReference type="PROSITE" id="PS50011">
    <property type="entry name" value="PROTEIN_KINASE_DOM"/>
    <property type="match status" value="1"/>
</dbReference>
<keyword evidence="11" id="KW-0812">Transmembrane</keyword>
<evidence type="ECO:0000256" key="2">
    <source>
        <dbReference type="ARBA" id="ARBA00022527"/>
    </source>
</evidence>
<dbReference type="InterPro" id="IPR008271">
    <property type="entry name" value="Ser/Thr_kinase_AS"/>
</dbReference>
<evidence type="ECO:0000256" key="11">
    <source>
        <dbReference type="SAM" id="Phobius"/>
    </source>
</evidence>